<keyword evidence="4" id="KW-1185">Reference proteome</keyword>
<sequence>MASNYTPVFRTITASWQRLHQLIGFQHGYNFVLWCYFALGLLGFTLSRAPYLDYYGVFCKPKSLAPSLHAAPGECYFFLNGGREQIGMMMHLYGIIPCCLLLSFQFVPIVRRKAIMFHRINGYIVVLLMAVAVVGGLMVTRNAFGGDVSFQVANVLLGASVTICLALAMINIMRLQIDQHRAWMLRAWVLASSIVTMRIVQNIACRAASGQGYTAMRPCAQIDSDGVLPRSVIERAWPECTVYFTGTHPDQQALVRADYYGLPIEINVAISIVSGASAFVALFLHAMGVEVYLHLTPAESERLRQASYHKQSASGQGHSPRAGSAVGHFEDSAKMPSHGDCKTGIGSDSASQTSFDATTQG</sequence>
<keyword evidence="2" id="KW-1133">Transmembrane helix</keyword>
<accession>A0ABR4EYM0</accession>
<feature type="compositionally biased region" description="Polar residues" evidence="1">
    <location>
        <begin position="308"/>
        <end position="317"/>
    </location>
</feature>
<feature type="compositionally biased region" description="Polar residues" evidence="1">
    <location>
        <begin position="346"/>
        <end position="361"/>
    </location>
</feature>
<comment type="caution">
    <text evidence="3">The sequence shown here is derived from an EMBL/GenBank/DDBJ whole genome shotgun (WGS) entry which is preliminary data.</text>
</comment>
<dbReference type="EMBL" id="JBAWTH010000019">
    <property type="protein sequence ID" value="KAL2287534.1"/>
    <property type="molecule type" value="Genomic_DNA"/>
</dbReference>
<gene>
    <name evidence="3" type="ORF">FJTKL_04970</name>
</gene>
<feature type="region of interest" description="Disordered" evidence="1">
    <location>
        <begin position="304"/>
        <end position="361"/>
    </location>
</feature>
<protein>
    <recommendedName>
        <fullName evidence="5">Microtubule associated protein</fullName>
    </recommendedName>
</protein>
<feature type="transmembrane region" description="Helical" evidence="2">
    <location>
        <begin position="268"/>
        <end position="295"/>
    </location>
</feature>
<name>A0ABR4EYM0_9PEZI</name>
<dbReference type="Pfam" id="PF10067">
    <property type="entry name" value="DUF2306"/>
    <property type="match status" value="1"/>
</dbReference>
<dbReference type="EMBL" id="JBAWTH010000019">
    <property type="protein sequence ID" value="KAL2287533.1"/>
    <property type="molecule type" value="Genomic_DNA"/>
</dbReference>
<organism evidence="3 4">
    <name type="scientific">Diaporthe vaccinii</name>
    <dbReference type="NCBI Taxonomy" id="105482"/>
    <lineage>
        <taxon>Eukaryota</taxon>
        <taxon>Fungi</taxon>
        <taxon>Dikarya</taxon>
        <taxon>Ascomycota</taxon>
        <taxon>Pezizomycotina</taxon>
        <taxon>Sordariomycetes</taxon>
        <taxon>Sordariomycetidae</taxon>
        <taxon>Diaporthales</taxon>
        <taxon>Diaporthaceae</taxon>
        <taxon>Diaporthe</taxon>
        <taxon>Diaporthe eres species complex</taxon>
    </lineage>
</organism>
<dbReference type="InterPro" id="IPR018750">
    <property type="entry name" value="DUF2306_membrane"/>
</dbReference>
<feature type="transmembrane region" description="Helical" evidence="2">
    <location>
        <begin position="90"/>
        <end position="110"/>
    </location>
</feature>
<reference evidence="3 4" key="1">
    <citation type="submission" date="2024-03" db="EMBL/GenBank/DDBJ databases">
        <title>A high-quality draft genome sequence of Diaporthe vaccinii, a causative agent of upright dieback and viscid rot disease in cranberry plants.</title>
        <authorList>
            <person name="Sarrasin M."/>
            <person name="Lang B.F."/>
            <person name="Burger G."/>
        </authorList>
    </citation>
    <scope>NUCLEOTIDE SEQUENCE [LARGE SCALE GENOMIC DNA]</scope>
    <source>
        <strain evidence="3 4">IS7</strain>
    </source>
</reference>
<feature type="transmembrane region" description="Helical" evidence="2">
    <location>
        <begin position="152"/>
        <end position="173"/>
    </location>
</feature>
<dbReference type="Proteomes" id="UP001600888">
    <property type="component" value="Unassembled WGS sequence"/>
</dbReference>
<evidence type="ECO:0000313" key="4">
    <source>
        <dbReference type="Proteomes" id="UP001600888"/>
    </source>
</evidence>
<feature type="transmembrane region" description="Helical" evidence="2">
    <location>
        <begin position="28"/>
        <end position="46"/>
    </location>
</feature>
<feature type="compositionally biased region" description="Basic and acidic residues" evidence="1">
    <location>
        <begin position="328"/>
        <end position="341"/>
    </location>
</feature>
<proteinExistence type="predicted"/>
<evidence type="ECO:0008006" key="5">
    <source>
        <dbReference type="Google" id="ProtNLM"/>
    </source>
</evidence>
<keyword evidence="2" id="KW-0812">Transmembrane</keyword>
<evidence type="ECO:0000313" key="3">
    <source>
        <dbReference type="EMBL" id="KAL2287534.1"/>
    </source>
</evidence>
<feature type="transmembrane region" description="Helical" evidence="2">
    <location>
        <begin position="122"/>
        <end position="140"/>
    </location>
</feature>
<evidence type="ECO:0000256" key="2">
    <source>
        <dbReference type="SAM" id="Phobius"/>
    </source>
</evidence>
<evidence type="ECO:0000256" key="1">
    <source>
        <dbReference type="SAM" id="MobiDB-lite"/>
    </source>
</evidence>
<keyword evidence="2" id="KW-0472">Membrane</keyword>